<dbReference type="InterPro" id="IPR002035">
    <property type="entry name" value="VWF_A"/>
</dbReference>
<dbReference type="SMART" id="SM00327">
    <property type="entry name" value="VWA"/>
    <property type="match status" value="1"/>
</dbReference>
<dbReference type="STRING" id="45496.SAMN04488079_10375"/>
<feature type="transmembrane region" description="Helical" evidence="1">
    <location>
        <begin position="284"/>
        <end position="306"/>
    </location>
</feature>
<dbReference type="SUPFAM" id="SSF53300">
    <property type="entry name" value="vWA-like"/>
    <property type="match status" value="1"/>
</dbReference>
<keyword evidence="1" id="KW-0472">Membrane</keyword>
<dbReference type="RefSeq" id="WP_091711709.1">
    <property type="nucleotide sequence ID" value="NZ_FOSH01000003.1"/>
</dbReference>
<feature type="domain" description="VWFA" evidence="2">
    <location>
        <begin position="40"/>
        <end position="186"/>
    </location>
</feature>
<protein>
    <submittedName>
        <fullName evidence="3">MxaL protein</fullName>
    </submittedName>
</protein>
<proteinExistence type="predicted"/>
<sequence>MRLSYQKRILLTAIIMVTALVLVMAALWFPLVKRDVKIMDAIFVIDITDSMNVKDVELDGKKVSRLEWSKEFARRTLLEMPCGAHAGLAIFSEARSLILMNPVEVCSSYHDLTQMLEQFNPYMAWARSSEVSKAVYTAIRQAKKIDPKPTIVMFTDGHESPPINPTLFPKFAGTPGEIHGILVGVGGDELLPIPKTNDKGVIEGVWGVNEVMHEDVYASMRADKDVNPNKPRTEHLSSQKKSHLATLANRVGFAFVSSPKDPLDLVDTIRDESNTREQTIDYDLYAWFSGAALLLILLVFLPYRWFVRIDD</sequence>
<keyword evidence="1" id="KW-1133">Transmembrane helix</keyword>
<gene>
    <name evidence="3" type="ORF">SAMN04488079_10375</name>
</gene>
<evidence type="ECO:0000259" key="2">
    <source>
        <dbReference type="PROSITE" id="PS50234"/>
    </source>
</evidence>
<keyword evidence="4" id="KW-1185">Reference proteome</keyword>
<reference evidence="4" key="1">
    <citation type="submission" date="2016-10" db="EMBL/GenBank/DDBJ databases">
        <authorList>
            <person name="Varghese N."/>
            <person name="Submissions S."/>
        </authorList>
    </citation>
    <scope>NUCLEOTIDE SEQUENCE [LARGE SCALE GENOMIC DNA]</scope>
    <source>
        <strain evidence="4">DSM 11578</strain>
    </source>
</reference>
<dbReference type="Gene3D" id="3.40.50.410">
    <property type="entry name" value="von Willebrand factor, type A domain"/>
    <property type="match status" value="1"/>
</dbReference>
<dbReference type="Proteomes" id="UP000198924">
    <property type="component" value="Unassembled WGS sequence"/>
</dbReference>
<name>A0A1I3VMK6_9GAMM</name>
<evidence type="ECO:0000313" key="4">
    <source>
        <dbReference type="Proteomes" id="UP000198924"/>
    </source>
</evidence>
<dbReference type="EMBL" id="FOSH01000003">
    <property type="protein sequence ID" value="SFJ95556.1"/>
    <property type="molecule type" value="Genomic_DNA"/>
</dbReference>
<accession>A0A1I3VMK6</accession>
<dbReference type="InterPro" id="IPR036465">
    <property type="entry name" value="vWFA_dom_sf"/>
</dbReference>
<keyword evidence="1" id="KW-0812">Transmembrane</keyword>
<evidence type="ECO:0000313" key="3">
    <source>
        <dbReference type="EMBL" id="SFJ95556.1"/>
    </source>
</evidence>
<dbReference type="Pfam" id="PF13519">
    <property type="entry name" value="VWA_2"/>
    <property type="match status" value="1"/>
</dbReference>
<dbReference type="PROSITE" id="PS50234">
    <property type="entry name" value="VWFA"/>
    <property type="match status" value="1"/>
</dbReference>
<organism evidence="3 4">
    <name type="scientific">Methylophaga sulfidovorans</name>
    <dbReference type="NCBI Taxonomy" id="45496"/>
    <lineage>
        <taxon>Bacteria</taxon>
        <taxon>Pseudomonadati</taxon>
        <taxon>Pseudomonadota</taxon>
        <taxon>Gammaproteobacteria</taxon>
        <taxon>Thiotrichales</taxon>
        <taxon>Piscirickettsiaceae</taxon>
        <taxon>Methylophaga</taxon>
    </lineage>
</organism>
<evidence type="ECO:0000256" key="1">
    <source>
        <dbReference type="SAM" id="Phobius"/>
    </source>
</evidence>
<dbReference type="AlphaFoldDB" id="A0A1I3VMK6"/>
<feature type="transmembrane region" description="Helical" evidence="1">
    <location>
        <begin position="9"/>
        <end position="29"/>
    </location>
</feature>
<dbReference type="OrthoDB" id="7055767at2"/>